<dbReference type="Pfam" id="PF05137">
    <property type="entry name" value="PilN"/>
    <property type="match status" value="1"/>
</dbReference>
<dbReference type="Gene3D" id="3.30.1490.300">
    <property type="match status" value="1"/>
</dbReference>
<feature type="transmembrane region" description="Helical" evidence="2">
    <location>
        <begin position="371"/>
        <end position="394"/>
    </location>
</feature>
<dbReference type="SUPFAM" id="SSF53067">
    <property type="entry name" value="Actin-like ATPase domain"/>
    <property type="match status" value="1"/>
</dbReference>
<organism evidence="3 4">
    <name type="scientific">Candidatus Saganbacteria bacterium</name>
    <dbReference type="NCBI Taxonomy" id="2575572"/>
    <lineage>
        <taxon>Bacteria</taxon>
        <taxon>Bacillati</taxon>
        <taxon>Saganbacteria</taxon>
    </lineage>
</organism>
<dbReference type="Gene3D" id="3.30.420.40">
    <property type="match status" value="2"/>
</dbReference>
<keyword evidence="2" id="KW-1133">Transmembrane helix</keyword>
<dbReference type="InterPro" id="IPR005883">
    <property type="entry name" value="PilM"/>
</dbReference>
<proteinExistence type="predicted"/>
<evidence type="ECO:0000313" key="4">
    <source>
        <dbReference type="Proteomes" id="UP000808761"/>
    </source>
</evidence>
<comment type="caution">
    <text evidence="3">The sequence shown here is derived from an EMBL/GenBank/DDBJ whole genome shotgun (WGS) entry which is preliminary data.</text>
</comment>
<reference evidence="3" key="1">
    <citation type="submission" date="2020-07" db="EMBL/GenBank/DDBJ databases">
        <title>Huge and variable diversity of episymbiotic CPR bacteria and DPANN archaea in groundwater ecosystems.</title>
        <authorList>
            <person name="He C.Y."/>
            <person name="Keren R."/>
            <person name="Whittaker M."/>
            <person name="Farag I.F."/>
            <person name="Doudna J."/>
            <person name="Cate J.H.D."/>
            <person name="Banfield J.F."/>
        </authorList>
    </citation>
    <scope>NUCLEOTIDE SEQUENCE</scope>
    <source>
        <strain evidence="3">NC_groundwater_1860_Pr3_B-0.1um_51_7</strain>
    </source>
</reference>
<dbReference type="InterPro" id="IPR043129">
    <property type="entry name" value="ATPase_NBD"/>
</dbReference>
<keyword evidence="2" id="KW-0812">Transmembrane</keyword>
<gene>
    <name evidence="3" type="primary">pilM</name>
    <name evidence="3" type="ORF">HZB08_00345</name>
</gene>
<accession>A0A9D6UKF4</accession>
<dbReference type="Proteomes" id="UP000808761">
    <property type="component" value="Unassembled WGS sequence"/>
</dbReference>
<dbReference type="InterPro" id="IPR007813">
    <property type="entry name" value="PilN"/>
</dbReference>
<evidence type="ECO:0000313" key="3">
    <source>
        <dbReference type="EMBL" id="MBI5078458.1"/>
    </source>
</evidence>
<evidence type="ECO:0000256" key="2">
    <source>
        <dbReference type="SAM" id="Phobius"/>
    </source>
</evidence>
<evidence type="ECO:0000256" key="1">
    <source>
        <dbReference type="SAM" id="MobiDB-lite"/>
    </source>
</evidence>
<feature type="region of interest" description="Disordered" evidence="1">
    <location>
        <begin position="421"/>
        <end position="442"/>
    </location>
</feature>
<sequence length="530" mass="59833">MPTSRILGVDLMVTSVKVAEVEKSEKGFTLKNWGMTEVPYQLVDKHPQLEDAKADALRKLVQTNKIRTREAVVVEGDAFVRLFTMSDLPRAEAAEAIRWKFAEEIPFPIEEAFLDFYPIFHSETFTEKADYVAACINRKLYLENRYILNKAGLKLAGITVLPDVLRELFSEEIVKGDEKIVSIIYMGRYTTNLSIFRRGNFEFGRELNFGGESLTLAMSGILVSPTGKIEVTPEEAERIKLEYGVPVDLETFPKLADIPLTQLQAMARPVLEKIQNEIARTFEYYKGQTGEASVDKIILTGGGSQTKHLKEFLSDGLGIPVLTPEPIPQFNPRLAGALGVAILGTRKINLLPEDMKHPWKVLAQKFSKPVFLAPALLGLLVLIYLLVWLQAFSLQNELNNISRKMEDYRPRMMQLETFEKASKEEEKKRLNQKSNEEKKGRTPKILEEISRVIPDSVQINTMNFAQGNLRLAGTAYRKGEAAESILARFVLKLSTSPLFENVQMVQASKNSGYTTEAFDFEIMAKIKENL</sequence>
<keyword evidence="2" id="KW-0472">Membrane</keyword>
<dbReference type="PANTHER" id="PTHR32432">
    <property type="entry name" value="CELL DIVISION PROTEIN FTSA-RELATED"/>
    <property type="match status" value="1"/>
</dbReference>
<dbReference type="AlphaFoldDB" id="A0A9D6UKF4"/>
<dbReference type="Pfam" id="PF11104">
    <property type="entry name" value="PilM_2"/>
    <property type="match status" value="1"/>
</dbReference>
<name>A0A9D6UKF4_UNCSA</name>
<dbReference type="CDD" id="cd24049">
    <property type="entry name" value="ASKHA_NBD_PilM"/>
    <property type="match status" value="1"/>
</dbReference>
<dbReference type="InterPro" id="IPR050696">
    <property type="entry name" value="FtsA/MreB"/>
</dbReference>
<dbReference type="EMBL" id="JACRKR010000017">
    <property type="protein sequence ID" value="MBI5078458.1"/>
    <property type="molecule type" value="Genomic_DNA"/>
</dbReference>
<protein>
    <submittedName>
        <fullName evidence="3">Pilus assembly protein PilM</fullName>
    </submittedName>
</protein>
<dbReference type="PANTHER" id="PTHR32432:SF3">
    <property type="entry name" value="ETHANOLAMINE UTILIZATION PROTEIN EUTJ"/>
    <property type="match status" value="1"/>
</dbReference>